<geneLocation type="plasmid" evidence="15">
    <name>cbm2636_mp</name>
</geneLocation>
<dbReference type="RefSeq" id="WP_115713858.1">
    <property type="nucleotide sequence ID" value="NZ_LT984814.1"/>
</dbReference>
<dbReference type="GO" id="GO:0006508">
    <property type="term" value="P:proteolysis"/>
    <property type="evidence" value="ECO:0007669"/>
    <property type="project" value="UniProtKB-KW"/>
</dbReference>
<dbReference type="GO" id="GO:0004222">
    <property type="term" value="F:metalloendopeptidase activity"/>
    <property type="evidence" value="ECO:0007669"/>
    <property type="project" value="InterPro"/>
</dbReference>
<comment type="subcellular location">
    <subcellularLocation>
        <location evidence="1">Cell membrane</location>
        <topology evidence="1">Multi-pass membrane protein</topology>
    </subcellularLocation>
</comment>
<dbReference type="Gene3D" id="3.30.2010.10">
    <property type="entry name" value="Metalloproteases ('zincins'), catalytic domain"/>
    <property type="match status" value="1"/>
</dbReference>
<sequence length="318" mass="34501">MAASDLRDERQFWPQHRLSNRLQTALLVLTLIGIAALAGGLLFGETGLCVALGASLFALLLEPAAASALTLKLYGARVIRPGEAPEIWAMVRELANRAGLPAVPTPHYVPSTVVNAFGTGSKRHSAIALTEGLLRNLTPRELEGVIAHEMAHIANDDLRVMGLADYISRLTSVLAMLGQVAIVLSLPALLVGVNWFGLFLLAASPQLALLAQLGLSRVREFDADLLAAQLTSDPHGLASALAKIERVSRSWRAWLMPGWGNPEPSWLRTHPATSERIARLLELVPQHPVTLRPDSIYSVPESVKAMRSPRWYPGGLWR</sequence>
<keyword evidence="5" id="KW-0479">Metal-binding</keyword>
<dbReference type="Pfam" id="PF01435">
    <property type="entry name" value="Peptidase_M48"/>
    <property type="match status" value="1"/>
</dbReference>
<dbReference type="PANTHER" id="PTHR43221">
    <property type="entry name" value="PROTEASE HTPX"/>
    <property type="match status" value="1"/>
</dbReference>
<evidence type="ECO:0000256" key="1">
    <source>
        <dbReference type="ARBA" id="ARBA00004651"/>
    </source>
</evidence>
<evidence type="ECO:0000256" key="6">
    <source>
        <dbReference type="ARBA" id="ARBA00022801"/>
    </source>
</evidence>
<proteinExistence type="inferred from homology"/>
<evidence type="ECO:0000256" key="10">
    <source>
        <dbReference type="ARBA" id="ARBA00023136"/>
    </source>
</evidence>
<dbReference type="AlphaFoldDB" id="A0A9Q7XWR9"/>
<evidence type="ECO:0000259" key="13">
    <source>
        <dbReference type="Pfam" id="PF01435"/>
    </source>
</evidence>
<keyword evidence="14" id="KW-0614">Plasmid</keyword>
<keyword evidence="4 12" id="KW-0812">Transmembrane</keyword>
<feature type="transmembrane region" description="Helical" evidence="12">
    <location>
        <begin position="50"/>
        <end position="71"/>
    </location>
</feature>
<keyword evidence="3 11" id="KW-0645">Protease</keyword>
<dbReference type="GO" id="GO:0005886">
    <property type="term" value="C:plasma membrane"/>
    <property type="evidence" value="ECO:0007669"/>
    <property type="project" value="UniProtKB-SubCell"/>
</dbReference>
<keyword evidence="10 12" id="KW-0472">Membrane</keyword>
<evidence type="ECO:0000256" key="3">
    <source>
        <dbReference type="ARBA" id="ARBA00022670"/>
    </source>
</evidence>
<name>A0A9Q7XWR9_9BURK</name>
<dbReference type="PANTHER" id="PTHR43221:SF1">
    <property type="entry name" value="PROTEASE HTPX"/>
    <property type="match status" value="1"/>
</dbReference>
<evidence type="ECO:0000313" key="14">
    <source>
        <dbReference type="EMBL" id="SPD68640.1"/>
    </source>
</evidence>
<dbReference type="Proteomes" id="UP000254259">
    <property type="component" value="Plasmid CBM2636_mp"/>
</dbReference>
<keyword evidence="2" id="KW-1003">Cell membrane</keyword>
<evidence type="ECO:0000256" key="4">
    <source>
        <dbReference type="ARBA" id="ARBA00022692"/>
    </source>
</evidence>
<accession>A0A9Q7XWR9</accession>
<feature type="transmembrane region" description="Helical" evidence="12">
    <location>
        <begin position="25"/>
        <end position="44"/>
    </location>
</feature>
<keyword evidence="6 11" id="KW-0378">Hydrolase</keyword>
<protein>
    <submittedName>
        <fullName evidence="14">Zn-dependent protease</fullName>
    </submittedName>
</protein>
<dbReference type="InterPro" id="IPR001915">
    <property type="entry name" value="Peptidase_M48"/>
</dbReference>
<reference evidence="14 15" key="1">
    <citation type="submission" date="2018-01" db="EMBL/GenBank/DDBJ databases">
        <authorList>
            <person name="Clerissi C."/>
        </authorList>
    </citation>
    <scope>NUCLEOTIDE SEQUENCE [LARGE SCALE GENOMIC DNA]</scope>
    <source>
        <strain evidence="14">Cupriavidus taiwanensis SWF 66322</strain>
        <plasmid evidence="15">cbm2636_mp</plasmid>
    </source>
</reference>
<evidence type="ECO:0000256" key="8">
    <source>
        <dbReference type="ARBA" id="ARBA00022989"/>
    </source>
</evidence>
<organism evidence="14 15">
    <name type="scientific">Cupriavidus taiwanensis</name>
    <dbReference type="NCBI Taxonomy" id="164546"/>
    <lineage>
        <taxon>Bacteria</taxon>
        <taxon>Pseudomonadati</taxon>
        <taxon>Pseudomonadota</taxon>
        <taxon>Betaproteobacteria</taxon>
        <taxon>Burkholderiales</taxon>
        <taxon>Burkholderiaceae</taxon>
        <taxon>Cupriavidus</taxon>
    </lineage>
</organism>
<evidence type="ECO:0000256" key="11">
    <source>
        <dbReference type="RuleBase" id="RU003983"/>
    </source>
</evidence>
<feature type="domain" description="Peptidase M48" evidence="13">
    <location>
        <begin position="83"/>
        <end position="282"/>
    </location>
</feature>
<dbReference type="CDD" id="cd07339">
    <property type="entry name" value="M48B_HtpX_like"/>
    <property type="match status" value="1"/>
</dbReference>
<keyword evidence="8 12" id="KW-1133">Transmembrane helix</keyword>
<evidence type="ECO:0000256" key="2">
    <source>
        <dbReference type="ARBA" id="ARBA00022475"/>
    </source>
</evidence>
<comment type="cofactor">
    <cofactor evidence="11">
        <name>Zn(2+)</name>
        <dbReference type="ChEBI" id="CHEBI:29105"/>
    </cofactor>
    <text evidence="11">Binds 1 zinc ion per subunit.</text>
</comment>
<keyword evidence="9 11" id="KW-0482">Metalloprotease</keyword>
<keyword evidence="7 11" id="KW-0862">Zinc</keyword>
<gene>
    <name evidence="14" type="ORF">CBM2636_MP21490</name>
</gene>
<evidence type="ECO:0000256" key="5">
    <source>
        <dbReference type="ARBA" id="ARBA00022723"/>
    </source>
</evidence>
<dbReference type="GO" id="GO:0046872">
    <property type="term" value="F:metal ion binding"/>
    <property type="evidence" value="ECO:0007669"/>
    <property type="project" value="UniProtKB-KW"/>
</dbReference>
<evidence type="ECO:0000313" key="15">
    <source>
        <dbReference type="Proteomes" id="UP000254259"/>
    </source>
</evidence>
<evidence type="ECO:0000256" key="9">
    <source>
        <dbReference type="ARBA" id="ARBA00023049"/>
    </source>
</evidence>
<dbReference type="EMBL" id="LT984814">
    <property type="protein sequence ID" value="SPD68640.1"/>
    <property type="molecule type" value="Genomic_DNA"/>
</dbReference>
<evidence type="ECO:0000256" key="7">
    <source>
        <dbReference type="ARBA" id="ARBA00022833"/>
    </source>
</evidence>
<comment type="similarity">
    <text evidence="11">Belongs to the peptidase M48 family.</text>
</comment>
<dbReference type="InterPro" id="IPR050083">
    <property type="entry name" value="HtpX_protease"/>
</dbReference>
<evidence type="ECO:0000256" key="12">
    <source>
        <dbReference type="SAM" id="Phobius"/>
    </source>
</evidence>